<dbReference type="EMBL" id="JALGAR010000005">
    <property type="protein sequence ID" value="MCI4659408.1"/>
    <property type="molecule type" value="Genomic_DNA"/>
</dbReference>
<dbReference type="GO" id="GO:0003677">
    <property type="term" value="F:DNA binding"/>
    <property type="evidence" value="ECO:0007669"/>
    <property type="project" value="InterPro"/>
</dbReference>
<dbReference type="NCBIfam" id="NF033727">
    <property type="entry name" value="chaperon_ArsD"/>
    <property type="match status" value="1"/>
</dbReference>
<protein>
    <submittedName>
        <fullName evidence="1">Arsenite efflux transporter metallochaperone ArsD</fullName>
    </submittedName>
</protein>
<organism evidence="1 2">
    <name type="scientific">Cryobacterium zhongshanensis</name>
    <dbReference type="NCBI Taxonomy" id="2928153"/>
    <lineage>
        <taxon>Bacteria</taxon>
        <taxon>Bacillati</taxon>
        <taxon>Actinomycetota</taxon>
        <taxon>Actinomycetes</taxon>
        <taxon>Micrococcales</taxon>
        <taxon>Microbacteriaceae</taxon>
        <taxon>Cryobacterium</taxon>
    </lineage>
</organism>
<dbReference type="Gene3D" id="3.40.30.10">
    <property type="entry name" value="Glutaredoxin"/>
    <property type="match status" value="1"/>
</dbReference>
<reference evidence="1" key="1">
    <citation type="submission" date="2022-03" db="EMBL/GenBank/DDBJ databases">
        <title>Cryobacterium sp. nov. strain ZS14-85, isolated from Antarctic soil.</title>
        <authorList>
            <person name="Li J."/>
            <person name="Niu G."/>
        </authorList>
    </citation>
    <scope>NUCLEOTIDE SEQUENCE</scope>
    <source>
        <strain evidence="1">ZS14-85</strain>
    </source>
</reference>
<proteinExistence type="predicted"/>
<comment type="caution">
    <text evidence="1">The sequence shown here is derived from an EMBL/GenBank/DDBJ whole genome shotgun (WGS) entry which is preliminary data.</text>
</comment>
<dbReference type="GO" id="GO:0045892">
    <property type="term" value="P:negative regulation of DNA-templated transcription"/>
    <property type="evidence" value="ECO:0007669"/>
    <property type="project" value="InterPro"/>
</dbReference>
<evidence type="ECO:0000313" key="2">
    <source>
        <dbReference type="Proteomes" id="UP001165341"/>
    </source>
</evidence>
<dbReference type="RefSeq" id="WP_243012927.1">
    <property type="nucleotide sequence ID" value="NZ_JALGAR010000005.1"/>
</dbReference>
<dbReference type="GO" id="GO:0046685">
    <property type="term" value="P:response to arsenic-containing substance"/>
    <property type="evidence" value="ECO:0007669"/>
    <property type="project" value="InterPro"/>
</dbReference>
<sequence>MAAIRIYEPALCCESGVCGPESDASLVTITADVRRLKDLGADIERHNLATDPTVFIADETVRGFMHTVGSKGLPLTVVDGVTVATGTYPSRDELLRFAGLGDPAPVVPARTQLGLTERGQTEKSGGCCGGGSGCC</sequence>
<name>A0AA41UG76_9MICO</name>
<accession>A0AA41UG76</accession>
<dbReference type="Proteomes" id="UP001165341">
    <property type="component" value="Unassembled WGS sequence"/>
</dbReference>
<gene>
    <name evidence="1" type="primary">arsD</name>
    <name evidence="1" type="ORF">MQH31_16520</name>
</gene>
<evidence type="ECO:0000313" key="1">
    <source>
        <dbReference type="EMBL" id="MCI4659408.1"/>
    </source>
</evidence>
<dbReference type="AlphaFoldDB" id="A0AA41UG76"/>
<dbReference type="Pfam" id="PF06953">
    <property type="entry name" value="ArsD"/>
    <property type="match status" value="1"/>
</dbReference>
<dbReference type="InterPro" id="IPR010712">
    <property type="entry name" value="Arsenical-R_ArsD"/>
</dbReference>
<keyword evidence="2" id="KW-1185">Reference proteome</keyword>